<reference evidence="1" key="2">
    <citation type="journal article" date="2014" name="ISME J.">
        <title>Microbial stratification in low pH oxic and suboxic macroscopic growths along an acid mine drainage.</title>
        <authorList>
            <person name="Mendez-Garcia C."/>
            <person name="Mesa V."/>
            <person name="Sprenger R.R."/>
            <person name="Richter M."/>
            <person name="Diez M.S."/>
            <person name="Solano J."/>
            <person name="Bargiela R."/>
            <person name="Golyshina O.V."/>
            <person name="Manteca A."/>
            <person name="Ramos J.L."/>
            <person name="Gallego J.R."/>
            <person name="Llorente I."/>
            <person name="Martins Dos Santos V.A."/>
            <person name="Jensen O.N."/>
            <person name="Pelaez A.I."/>
            <person name="Sanchez J."/>
            <person name="Ferrer M."/>
        </authorList>
    </citation>
    <scope>NUCLEOTIDE SEQUENCE</scope>
</reference>
<dbReference type="InterPro" id="IPR003795">
    <property type="entry name" value="DUF192"/>
</dbReference>
<dbReference type="Pfam" id="PF02643">
    <property type="entry name" value="DUF192"/>
    <property type="match status" value="1"/>
</dbReference>
<proteinExistence type="predicted"/>
<dbReference type="AlphaFoldDB" id="T1BPA8"/>
<feature type="non-terminal residue" evidence="1">
    <location>
        <position position="170"/>
    </location>
</feature>
<protein>
    <submittedName>
        <fullName evidence="1">Protein containing DUF192</fullName>
    </submittedName>
</protein>
<dbReference type="PANTHER" id="PTHR37953">
    <property type="entry name" value="UPF0127 PROTEIN MJ1496"/>
    <property type="match status" value="1"/>
</dbReference>
<dbReference type="EMBL" id="AUZX01004582">
    <property type="protein sequence ID" value="EQD70418.1"/>
    <property type="molecule type" value="Genomic_DNA"/>
</dbReference>
<dbReference type="Gene3D" id="2.60.120.1140">
    <property type="entry name" value="Protein of unknown function DUF192"/>
    <property type="match status" value="1"/>
</dbReference>
<dbReference type="PANTHER" id="PTHR37953:SF1">
    <property type="entry name" value="UPF0127 PROTEIN MJ1496"/>
    <property type="match status" value="1"/>
</dbReference>
<name>T1BPA8_9ZZZZ</name>
<sequence length="170" mass="18881">MASALLGFSMLHASHVLTSPAHIRAGERRAVLLIGGVSLRVHVADTQQRRRAGLMDDVPQPGTGELFAWRSDLNRHFWMWRTPAALDMIFLDRSGRVVDVLASVPPCYVKPCAVFSERAHYAVDGPVRFRRCGARPCRYARAWPCVGVGSRRGRGWRGEPLPDASFDLCA</sequence>
<reference evidence="1" key="1">
    <citation type="submission" date="2013-08" db="EMBL/GenBank/DDBJ databases">
        <authorList>
            <person name="Mendez C."/>
            <person name="Richter M."/>
            <person name="Ferrer M."/>
            <person name="Sanchez J."/>
        </authorList>
    </citation>
    <scope>NUCLEOTIDE SEQUENCE</scope>
</reference>
<organism evidence="1">
    <name type="scientific">mine drainage metagenome</name>
    <dbReference type="NCBI Taxonomy" id="410659"/>
    <lineage>
        <taxon>unclassified sequences</taxon>
        <taxon>metagenomes</taxon>
        <taxon>ecological metagenomes</taxon>
    </lineage>
</organism>
<gene>
    <name evidence="1" type="ORF">B1A_06299</name>
</gene>
<accession>T1BPA8</accession>
<evidence type="ECO:0000313" key="1">
    <source>
        <dbReference type="EMBL" id="EQD70418.1"/>
    </source>
</evidence>
<comment type="caution">
    <text evidence="1">The sequence shown here is derived from an EMBL/GenBank/DDBJ whole genome shotgun (WGS) entry which is preliminary data.</text>
</comment>
<dbReference type="InterPro" id="IPR038695">
    <property type="entry name" value="Saro_0823-like_sf"/>
</dbReference>